<dbReference type="PANTHER" id="PTHR21022:SF19">
    <property type="entry name" value="PREPHENATE DEHYDRATASE-RELATED"/>
    <property type="match status" value="1"/>
</dbReference>
<dbReference type="InterPro" id="IPR008242">
    <property type="entry name" value="Chor_mutase/pphenate_deHydtase"/>
</dbReference>
<dbReference type="Gene3D" id="3.30.70.260">
    <property type="match status" value="1"/>
</dbReference>
<evidence type="ECO:0000313" key="10">
    <source>
        <dbReference type="Proteomes" id="UP000000599"/>
    </source>
</evidence>
<evidence type="ECO:0000256" key="1">
    <source>
        <dbReference type="ARBA" id="ARBA00004741"/>
    </source>
</evidence>
<dbReference type="VEuPathDB" id="FungiDB:DEHA2F17688g"/>
<dbReference type="PIRSF" id="PIRSF001500">
    <property type="entry name" value="Chor_mut_pdt_Ppr"/>
    <property type="match status" value="1"/>
</dbReference>
<dbReference type="PROSITE" id="PS51671">
    <property type="entry name" value="ACT"/>
    <property type="match status" value="1"/>
</dbReference>
<dbReference type="PROSITE" id="PS51171">
    <property type="entry name" value="PREPHENATE_DEHYDR_3"/>
    <property type="match status" value="1"/>
</dbReference>
<comment type="pathway">
    <text evidence="1">Amino-acid biosynthesis; L-phenylalanine biosynthesis; phenylpyruvate from prephenate: step 1/1.</text>
</comment>
<keyword evidence="4" id="KW-0057">Aromatic amino acid biosynthesis</keyword>
<keyword evidence="10" id="KW-1185">Reference proteome</keyword>
<dbReference type="InterPro" id="IPR001086">
    <property type="entry name" value="Preph_deHydtase"/>
</dbReference>
<dbReference type="Pfam" id="PF00800">
    <property type="entry name" value="PDT"/>
    <property type="match status" value="1"/>
</dbReference>
<dbReference type="UniPathway" id="UPA00121">
    <property type="reaction ID" value="UER00345"/>
</dbReference>
<dbReference type="InterPro" id="IPR018528">
    <property type="entry name" value="Preph_deHydtase_CS"/>
</dbReference>
<dbReference type="PROSITE" id="PS00857">
    <property type="entry name" value="PREPHENATE_DEHYDR_1"/>
    <property type="match status" value="1"/>
</dbReference>
<evidence type="ECO:0000256" key="6">
    <source>
        <dbReference type="ARBA" id="ARBA00023239"/>
    </source>
</evidence>
<evidence type="ECO:0000256" key="4">
    <source>
        <dbReference type="ARBA" id="ARBA00023141"/>
    </source>
</evidence>
<evidence type="ECO:0000256" key="5">
    <source>
        <dbReference type="ARBA" id="ARBA00023222"/>
    </source>
</evidence>
<dbReference type="GO" id="GO:0009094">
    <property type="term" value="P:L-phenylalanine biosynthetic process"/>
    <property type="evidence" value="ECO:0007669"/>
    <property type="project" value="UniProtKB-UniPathway"/>
</dbReference>
<dbReference type="HOGENOM" id="CLU_035008_5_1_1"/>
<dbReference type="SUPFAM" id="SSF55021">
    <property type="entry name" value="ACT-like"/>
    <property type="match status" value="1"/>
</dbReference>
<dbReference type="PANTHER" id="PTHR21022">
    <property type="entry name" value="PREPHENATE DEHYDRATASE P PROTEIN"/>
    <property type="match status" value="1"/>
</dbReference>
<feature type="domain" description="ACT" evidence="8">
    <location>
        <begin position="225"/>
        <end position="306"/>
    </location>
</feature>
<gene>
    <name evidence="9" type="ordered locus">DEHA2F17688g</name>
</gene>
<dbReference type="FunFam" id="3.40.190.10:FF:000254">
    <property type="entry name" value="Prephenate dehydratase"/>
    <property type="match status" value="1"/>
</dbReference>
<dbReference type="OMA" id="PLMIYRE"/>
<dbReference type="Gene3D" id="3.40.190.10">
    <property type="entry name" value="Periplasmic binding protein-like II"/>
    <property type="match status" value="2"/>
</dbReference>
<dbReference type="NCBIfam" id="NF008865">
    <property type="entry name" value="PRK11898.1"/>
    <property type="match status" value="1"/>
</dbReference>
<dbReference type="CDD" id="cd13532">
    <property type="entry name" value="PBP2_PDT_like"/>
    <property type="match status" value="1"/>
</dbReference>
<dbReference type="FunCoup" id="Q6BKZ2">
    <property type="interactions" value="128"/>
</dbReference>
<dbReference type="RefSeq" id="XP_461129.1">
    <property type="nucleotide sequence ID" value="XM_461129.1"/>
</dbReference>
<dbReference type="InterPro" id="IPR002912">
    <property type="entry name" value="ACT_dom"/>
</dbReference>
<evidence type="ECO:0000256" key="3">
    <source>
        <dbReference type="ARBA" id="ARBA00022605"/>
    </source>
</evidence>
<keyword evidence="6" id="KW-0456">Lyase</keyword>
<dbReference type="GeneID" id="2903680"/>
<dbReference type="EMBL" id="CR382138">
    <property type="protein sequence ID" value="CAG89512.1"/>
    <property type="molecule type" value="Genomic_DNA"/>
</dbReference>
<dbReference type="SUPFAM" id="SSF53850">
    <property type="entry name" value="Periplasmic binding protein-like II"/>
    <property type="match status" value="1"/>
</dbReference>
<organism evidence="9 10">
    <name type="scientific">Debaryomyces hansenii (strain ATCC 36239 / CBS 767 / BCRC 21394 / JCM 1990 / NBRC 0083 / IGC 2968)</name>
    <name type="common">Yeast</name>
    <name type="synonym">Torulaspora hansenii</name>
    <dbReference type="NCBI Taxonomy" id="284592"/>
    <lineage>
        <taxon>Eukaryota</taxon>
        <taxon>Fungi</taxon>
        <taxon>Dikarya</taxon>
        <taxon>Ascomycota</taxon>
        <taxon>Saccharomycotina</taxon>
        <taxon>Pichiomycetes</taxon>
        <taxon>Debaryomycetaceae</taxon>
        <taxon>Debaryomyces</taxon>
    </lineage>
</organism>
<sequence>MTLKVAFLGPEGTYTHQALIQQFGTESDVEIYSQAAISDCFQVLDSKEVDYAVVPFENSTNGQVVYTYDLLRDWYIPSSQDQNNDENQHIAPKFRIVGEQFVSIHHNFLSNAKTLDDVTTIYSHPQVWGQVTKFLSKHITKKISKLDSDSTSKAAEIVNNDKSGTSACISSKISADLYQLPILFENIENSSNNTTRFLVLGYDEINSHPLGPENDSHPKAYVTSIIFTLDHDDPGALCAVLDTFKKNNINLTSINSRPSHLKQWQYVFFVELVGSINDENVSASINSLSSNCLTLEVLGSFQRCWRYWSEQ</sequence>
<evidence type="ECO:0000313" key="9">
    <source>
        <dbReference type="EMBL" id="CAG89512.1"/>
    </source>
</evidence>
<dbReference type="GO" id="GO:0004664">
    <property type="term" value="F:prephenate dehydratase activity"/>
    <property type="evidence" value="ECO:0007669"/>
    <property type="project" value="UniProtKB-EC"/>
</dbReference>
<dbReference type="EC" id="4.2.1.51" evidence="2"/>
<name>Q6BKZ2_DEBHA</name>
<evidence type="ECO:0000259" key="8">
    <source>
        <dbReference type="PROSITE" id="PS51671"/>
    </source>
</evidence>
<dbReference type="GO" id="GO:0005737">
    <property type="term" value="C:cytoplasm"/>
    <property type="evidence" value="ECO:0007669"/>
    <property type="project" value="TreeGrafter"/>
</dbReference>
<dbReference type="eggNOG" id="KOG2797">
    <property type="taxonomic scope" value="Eukaryota"/>
</dbReference>
<feature type="domain" description="Prephenate dehydratase" evidence="7">
    <location>
        <begin position="4"/>
        <end position="202"/>
    </location>
</feature>
<accession>Q6BKZ2</accession>
<dbReference type="InParanoid" id="Q6BKZ2"/>
<dbReference type="AlphaFoldDB" id="Q6BKZ2"/>
<dbReference type="STRING" id="284592.Q6BKZ2"/>
<evidence type="ECO:0000256" key="2">
    <source>
        <dbReference type="ARBA" id="ARBA00013147"/>
    </source>
</evidence>
<dbReference type="KEGG" id="dha:DEHA2F17688g"/>
<protein>
    <recommendedName>
        <fullName evidence="2">prephenate dehydratase</fullName>
        <ecNumber evidence="2">4.2.1.51</ecNumber>
    </recommendedName>
</protein>
<dbReference type="Pfam" id="PF01842">
    <property type="entry name" value="ACT"/>
    <property type="match status" value="1"/>
</dbReference>
<evidence type="ECO:0000259" key="7">
    <source>
        <dbReference type="PROSITE" id="PS51171"/>
    </source>
</evidence>
<dbReference type="CDD" id="cd04905">
    <property type="entry name" value="ACT_CM-PDT"/>
    <property type="match status" value="1"/>
</dbReference>
<dbReference type="InterPro" id="IPR045865">
    <property type="entry name" value="ACT-like_dom_sf"/>
</dbReference>
<reference evidence="9 10" key="1">
    <citation type="journal article" date="2004" name="Nature">
        <title>Genome evolution in yeasts.</title>
        <authorList>
            <consortium name="Genolevures"/>
            <person name="Dujon B."/>
            <person name="Sherman D."/>
            <person name="Fischer G."/>
            <person name="Durrens P."/>
            <person name="Casaregola S."/>
            <person name="Lafontaine I."/>
            <person name="de Montigny J."/>
            <person name="Marck C."/>
            <person name="Neuveglise C."/>
            <person name="Talla E."/>
            <person name="Goffard N."/>
            <person name="Frangeul L."/>
            <person name="Aigle M."/>
            <person name="Anthouard V."/>
            <person name="Babour A."/>
            <person name="Barbe V."/>
            <person name="Barnay S."/>
            <person name="Blanchin S."/>
            <person name="Beckerich J.M."/>
            <person name="Beyne E."/>
            <person name="Bleykasten C."/>
            <person name="Boisrame A."/>
            <person name="Boyer J."/>
            <person name="Cattolico L."/>
            <person name="Confanioleri F."/>
            <person name="de Daruvar A."/>
            <person name="Despons L."/>
            <person name="Fabre E."/>
            <person name="Fairhead C."/>
            <person name="Ferry-Dumazet H."/>
            <person name="Groppi A."/>
            <person name="Hantraye F."/>
            <person name="Hennequin C."/>
            <person name="Jauniaux N."/>
            <person name="Joyet P."/>
            <person name="Kachouri R."/>
            <person name="Kerrest A."/>
            <person name="Koszul R."/>
            <person name="Lemaire M."/>
            <person name="Lesur I."/>
            <person name="Ma L."/>
            <person name="Muller H."/>
            <person name="Nicaud J.M."/>
            <person name="Nikolski M."/>
            <person name="Oztas S."/>
            <person name="Ozier-Kalogeropoulos O."/>
            <person name="Pellenz S."/>
            <person name="Potier S."/>
            <person name="Richard G.F."/>
            <person name="Straub M.L."/>
            <person name="Suleau A."/>
            <person name="Swennene D."/>
            <person name="Tekaia F."/>
            <person name="Wesolowski-Louvel M."/>
            <person name="Westhof E."/>
            <person name="Wirth B."/>
            <person name="Zeniou-Meyer M."/>
            <person name="Zivanovic I."/>
            <person name="Bolotin-Fukuhara M."/>
            <person name="Thierry A."/>
            <person name="Bouchier C."/>
            <person name="Caudron B."/>
            <person name="Scarpelli C."/>
            <person name="Gaillardin C."/>
            <person name="Weissenbach J."/>
            <person name="Wincker P."/>
            <person name="Souciet J.L."/>
        </authorList>
    </citation>
    <scope>NUCLEOTIDE SEQUENCE [LARGE SCALE GENOMIC DNA]</scope>
    <source>
        <strain evidence="10">ATCC 36239 / CBS 767 / BCRC 21394 / JCM 1990 / NBRC 0083 / IGC 2968</strain>
    </source>
</reference>
<dbReference type="OrthoDB" id="983542at2759"/>
<keyword evidence="3" id="KW-0028">Amino-acid biosynthesis</keyword>
<dbReference type="Proteomes" id="UP000000599">
    <property type="component" value="Chromosome F"/>
</dbReference>
<proteinExistence type="predicted"/>
<keyword evidence="5" id="KW-0584">Phenylalanine biosynthesis</keyword>